<dbReference type="Proteomes" id="UP000002035">
    <property type="component" value="Unassembled WGS sequence"/>
</dbReference>
<proteinExistence type="predicted"/>
<reference evidence="3" key="1">
    <citation type="journal article" date="2012" name="MBio">
        <title>Comparative genome analysis of Trichophyton rubrum and related dermatophytes reveals candidate genes involved in infection.</title>
        <authorList>
            <person name="Martinez D.A."/>
            <person name="Oliver B.G."/>
            <person name="Graeser Y."/>
            <person name="Goldberg J.M."/>
            <person name="Li W."/>
            <person name="Martinez-Rossi N.M."/>
            <person name="Monod M."/>
            <person name="Shelest E."/>
            <person name="Barton R.C."/>
            <person name="Birch E."/>
            <person name="Brakhage A.A."/>
            <person name="Chen Z."/>
            <person name="Gurr S.J."/>
            <person name="Heiman D."/>
            <person name="Heitman J."/>
            <person name="Kosti I."/>
            <person name="Rossi A."/>
            <person name="Saif S."/>
            <person name="Samalova M."/>
            <person name="Saunders C.W."/>
            <person name="Shea T."/>
            <person name="Summerbell R.C."/>
            <person name="Xu J."/>
            <person name="Young S."/>
            <person name="Zeng Q."/>
            <person name="Birren B.W."/>
            <person name="Cuomo C.A."/>
            <person name="White T.C."/>
        </authorList>
    </citation>
    <scope>NUCLEOTIDE SEQUENCE [LARGE SCALE GENOMIC DNA]</scope>
    <source>
        <strain evidence="3">ATCC MYA-4605 / CBS 113480</strain>
    </source>
</reference>
<name>C5FTC2_ARTOC</name>
<dbReference type="AlphaFoldDB" id="C5FTC2"/>
<sequence>MELFGVTYLQRHLANRLIGGPVTKPRSDRLPRYESQLSRQTVCGGLADIDVVTHFGQSLRNKRRHGAYEYEYGVFRLSRRFKTTEQKVYMEKSSGVKDHSSMSKIKAMQQGAGSHAQSLRSPSSTPYRSDSASSGDASGWQTLKDGGV</sequence>
<protein>
    <submittedName>
        <fullName evidence="2">Uncharacterized protein</fullName>
    </submittedName>
</protein>
<feature type="region of interest" description="Disordered" evidence="1">
    <location>
        <begin position="91"/>
        <end position="148"/>
    </location>
</feature>
<feature type="compositionally biased region" description="Low complexity" evidence="1">
    <location>
        <begin position="129"/>
        <end position="139"/>
    </location>
</feature>
<keyword evidence="3" id="KW-1185">Reference proteome</keyword>
<feature type="compositionally biased region" description="Basic and acidic residues" evidence="1">
    <location>
        <begin position="91"/>
        <end position="101"/>
    </location>
</feature>
<feature type="compositionally biased region" description="Polar residues" evidence="1">
    <location>
        <begin position="111"/>
        <end position="128"/>
    </location>
</feature>
<organism evidence="2 3">
    <name type="scientific">Arthroderma otae (strain ATCC MYA-4605 / CBS 113480)</name>
    <name type="common">Microsporum canis</name>
    <dbReference type="NCBI Taxonomy" id="554155"/>
    <lineage>
        <taxon>Eukaryota</taxon>
        <taxon>Fungi</taxon>
        <taxon>Dikarya</taxon>
        <taxon>Ascomycota</taxon>
        <taxon>Pezizomycotina</taxon>
        <taxon>Eurotiomycetes</taxon>
        <taxon>Eurotiomycetidae</taxon>
        <taxon>Onygenales</taxon>
        <taxon>Arthrodermataceae</taxon>
        <taxon>Microsporum</taxon>
    </lineage>
</organism>
<dbReference type="RefSeq" id="XP_002846075.1">
    <property type="nucleotide sequence ID" value="XM_002846029.1"/>
</dbReference>
<evidence type="ECO:0000256" key="1">
    <source>
        <dbReference type="SAM" id="MobiDB-lite"/>
    </source>
</evidence>
<dbReference type="EMBL" id="DS995705">
    <property type="protein sequence ID" value="EEQ33125.1"/>
    <property type="molecule type" value="Genomic_DNA"/>
</dbReference>
<evidence type="ECO:0000313" key="2">
    <source>
        <dbReference type="EMBL" id="EEQ33125.1"/>
    </source>
</evidence>
<dbReference type="GeneID" id="9224764"/>
<dbReference type="VEuPathDB" id="FungiDB:MCYG_05944"/>
<accession>C5FTC2</accession>
<dbReference type="HOGENOM" id="CLU_1758393_0_0_1"/>
<evidence type="ECO:0000313" key="3">
    <source>
        <dbReference type="Proteomes" id="UP000002035"/>
    </source>
</evidence>
<gene>
    <name evidence="2" type="ORF">MCYG_05944</name>
</gene>